<keyword evidence="6 8" id="KW-0472">Membrane</keyword>
<dbReference type="InterPro" id="IPR039426">
    <property type="entry name" value="TonB-dep_rcpt-like"/>
</dbReference>
<comment type="similarity">
    <text evidence="8 9">Belongs to the TonB-dependent receptor family.</text>
</comment>
<dbReference type="SUPFAM" id="SSF56935">
    <property type="entry name" value="Porins"/>
    <property type="match status" value="1"/>
</dbReference>
<evidence type="ECO:0000256" key="4">
    <source>
        <dbReference type="ARBA" id="ARBA00022692"/>
    </source>
</evidence>
<feature type="chain" id="PRO_5032428726" evidence="10">
    <location>
        <begin position="27"/>
        <end position="711"/>
    </location>
</feature>
<dbReference type="RefSeq" id="WP_171216786.1">
    <property type="nucleotide sequence ID" value="NZ_JABEPP010000001.1"/>
</dbReference>
<dbReference type="EMBL" id="JABEPP010000001">
    <property type="protein sequence ID" value="NNM71311.1"/>
    <property type="molecule type" value="Genomic_DNA"/>
</dbReference>
<proteinExistence type="inferred from homology"/>
<comment type="caution">
    <text evidence="13">The sequence shown here is derived from an EMBL/GenBank/DDBJ whole genome shotgun (WGS) entry which is preliminary data.</text>
</comment>
<dbReference type="Pfam" id="PF00593">
    <property type="entry name" value="TonB_dep_Rec_b-barrel"/>
    <property type="match status" value="1"/>
</dbReference>
<keyword evidence="5 9" id="KW-0798">TonB box</keyword>
<name>A0A849I1S5_9HYPH</name>
<dbReference type="AlphaFoldDB" id="A0A849I1S5"/>
<evidence type="ECO:0000256" key="7">
    <source>
        <dbReference type="ARBA" id="ARBA00023237"/>
    </source>
</evidence>
<evidence type="ECO:0000313" key="14">
    <source>
        <dbReference type="Proteomes" id="UP000564885"/>
    </source>
</evidence>
<keyword evidence="4 8" id="KW-0812">Transmembrane</keyword>
<evidence type="ECO:0000259" key="12">
    <source>
        <dbReference type="Pfam" id="PF07715"/>
    </source>
</evidence>
<dbReference type="PROSITE" id="PS52016">
    <property type="entry name" value="TONB_DEPENDENT_REC_3"/>
    <property type="match status" value="1"/>
</dbReference>
<feature type="signal peptide" evidence="10">
    <location>
        <begin position="1"/>
        <end position="26"/>
    </location>
</feature>
<dbReference type="PANTHER" id="PTHR30069">
    <property type="entry name" value="TONB-DEPENDENT OUTER MEMBRANE RECEPTOR"/>
    <property type="match status" value="1"/>
</dbReference>
<keyword evidence="14" id="KW-1185">Reference proteome</keyword>
<dbReference type="InterPro" id="IPR000531">
    <property type="entry name" value="Beta-barrel_TonB"/>
</dbReference>
<keyword evidence="10" id="KW-0732">Signal</keyword>
<keyword evidence="13" id="KW-0675">Receptor</keyword>
<dbReference type="InterPro" id="IPR036942">
    <property type="entry name" value="Beta-barrel_TonB_sf"/>
</dbReference>
<dbReference type="GO" id="GO:0015344">
    <property type="term" value="F:siderophore uptake transmembrane transporter activity"/>
    <property type="evidence" value="ECO:0007669"/>
    <property type="project" value="TreeGrafter"/>
</dbReference>
<evidence type="ECO:0000256" key="5">
    <source>
        <dbReference type="ARBA" id="ARBA00023077"/>
    </source>
</evidence>
<dbReference type="InterPro" id="IPR037066">
    <property type="entry name" value="Plug_dom_sf"/>
</dbReference>
<dbReference type="PANTHER" id="PTHR30069:SF40">
    <property type="entry name" value="TONB-DEPENDENT RECEPTOR NMB0964-RELATED"/>
    <property type="match status" value="1"/>
</dbReference>
<evidence type="ECO:0000256" key="9">
    <source>
        <dbReference type="RuleBase" id="RU003357"/>
    </source>
</evidence>
<protein>
    <submittedName>
        <fullName evidence="13">TonB-dependent receptor</fullName>
    </submittedName>
</protein>
<dbReference type="GO" id="GO:0009279">
    <property type="term" value="C:cell outer membrane"/>
    <property type="evidence" value="ECO:0007669"/>
    <property type="project" value="UniProtKB-SubCell"/>
</dbReference>
<dbReference type="Gene3D" id="2.40.170.20">
    <property type="entry name" value="TonB-dependent receptor, beta-barrel domain"/>
    <property type="match status" value="1"/>
</dbReference>
<evidence type="ECO:0000256" key="2">
    <source>
        <dbReference type="ARBA" id="ARBA00022448"/>
    </source>
</evidence>
<comment type="subcellular location">
    <subcellularLocation>
        <location evidence="1 8">Cell outer membrane</location>
        <topology evidence="1 8">Multi-pass membrane protein</topology>
    </subcellularLocation>
</comment>
<evidence type="ECO:0000256" key="10">
    <source>
        <dbReference type="SAM" id="SignalP"/>
    </source>
</evidence>
<evidence type="ECO:0000259" key="11">
    <source>
        <dbReference type="Pfam" id="PF00593"/>
    </source>
</evidence>
<dbReference type="Gene3D" id="2.170.130.10">
    <property type="entry name" value="TonB-dependent receptor, plug domain"/>
    <property type="match status" value="1"/>
</dbReference>
<keyword evidence="7 8" id="KW-0998">Cell outer membrane</keyword>
<organism evidence="13 14">
    <name type="scientific">Enterovirga aerilata</name>
    <dbReference type="NCBI Taxonomy" id="2730920"/>
    <lineage>
        <taxon>Bacteria</taxon>
        <taxon>Pseudomonadati</taxon>
        <taxon>Pseudomonadota</taxon>
        <taxon>Alphaproteobacteria</taxon>
        <taxon>Hyphomicrobiales</taxon>
        <taxon>Methylobacteriaceae</taxon>
        <taxon>Enterovirga</taxon>
    </lineage>
</organism>
<dbReference type="InterPro" id="IPR012910">
    <property type="entry name" value="Plug_dom"/>
</dbReference>
<evidence type="ECO:0000256" key="6">
    <source>
        <dbReference type="ARBA" id="ARBA00023136"/>
    </source>
</evidence>
<gene>
    <name evidence="13" type="ORF">HJG44_02740</name>
</gene>
<reference evidence="13 14" key="1">
    <citation type="submission" date="2020-04" db="EMBL/GenBank/DDBJ databases">
        <title>Enterovirga sp. isolate from soil.</title>
        <authorList>
            <person name="Chea S."/>
            <person name="Kim D.-U."/>
        </authorList>
    </citation>
    <scope>NUCLEOTIDE SEQUENCE [LARGE SCALE GENOMIC DNA]</scope>
    <source>
        <strain evidence="13 14">DB1703</strain>
    </source>
</reference>
<evidence type="ECO:0000256" key="1">
    <source>
        <dbReference type="ARBA" id="ARBA00004571"/>
    </source>
</evidence>
<dbReference type="Proteomes" id="UP000564885">
    <property type="component" value="Unassembled WGS sequence"/>
</dbReference>
<keyword evidence="3 8" id="KW-1134">Transmembrane beta strand</keyword>
<evidence type="ECO:0000256" key="3">
    <source>
        <dbReference type="ARBA" id="ARBA00022452"/>
    </source>
</evidence>
<keyword evidence="2 8" id="KW-0813">Transport</keyword>
<evidence type="ECO:0000256" key="8">
    <source>
        <dbReference type="PROSITE-ProRule" id="PRU01360"/>
    </source>
</evidence>
<dbReference type="Pfam" id="PF07715">
    <property type="entry name" value="Plug"/>
    <property type="match status" value="1"/>
</dbReference>
<evidence type="ECO:0000313" key="13">
    <source>
        <dbReference type="EMBL" id="NNM71311.1"/>
    </source>
</evidence>
<accession>A0A849I1S5</accession>
<dbReference type="GO" id="GO:0044718">
    <property type="term" value="P:siderophore transmembrane transport"/>
    <property type="evidence" value="ECO:0007669"/>
    <property type="project" value="TreeGrafter"/>
</dbReference>
<feature type="domain" description="TonB-dependent receptor plug" evidence="12">
    <location>
        <begin position="68"/>
        <end position="171"/>
    </location>
</feature>
<sequence length="711" mass="76515">MMRRRDWASGCSMAVVGTVLSGAALAQQVSLPEIVVTSPSPILTRPERFGAAAGAETPVRGTLPVIEDAFAPVTVVTPDEIARETRRSLGDLLFTRPGLSASSYAPGASRPIVRGLDNFRVRIQENGIGAQDVSELGEDHGVPLDPLAADRIEVIRGPATLRYGSQAIGGVVSATNNRIPTFVPPEGVTGRMTGGLSSVDRGREGAASIDAGGGSVAIHADAFGRRADDYRTPLGIQRNSAVEAHGQSVGASVVGTSGFVGLAFQHFDALYGIPGGEAAESRTRIDLNQDKLSSKGEVRPDSGPIEAVRFFFGASRYKHHERGLDEDGADAVRATFRNREYEARIEAQHVPVFTGLGTLTGALGVQFGRRDIGTSGEAGTLLRPTETRTAAVYLFEELAVTDAFKLQAAGRVEGAGVRGTATAFPTDFLPAPDEPPESHRERRFVPASVSLGALHKLPWGMVASLNAQYVERAPASAELYSRGAHDATATFEIGNPDLKKEVARTVEAGIRRAEGPFRFDATGYYTRFSGFIYKRLTGITCGDEFSTCGTDTELQQIVYSQRNATFYGAEVTAQLDLVPIGPGFVGLDAQYDFVRARFADGTYVPRIPPHRAGAGLFYRDPNWFARLGFLHAFAHTELGQFETVTPDYTLLKAELSYRLKLDREAHGFTEVSFGLVGDNLLDDQVRNSASFKKDEVLLPGRNVRLFLSARF</sequence>
<feature type="domain" description="TonB-dependent receptor-like beta-barrel" evidence="11">
    <location>
        <begin position="338"/>
        <end position="680"/>
    </location>
</feature>